<organism evidence="2 3">
    <name type="scientific">Extremus antarcticus</name>
    <dbReference type="NCBI Taxonomy" id="702011"/>
    <lineage>
        <taxon>Eukaryota</taxon>
        <taxon>Fungi</taxon>
        <taxon>Dikarya</taxon>
        <taxon>Ascomycota</taxon>
        <taxon>Pezizomycotina</taxon>
        <taxon>Dothideomycetes</taxon>
        <taxon>Dothideomycetidae</taxon>
        <taxon>Mycosphaerellales</taxon>
        <taxon>Extremaceae</taxon>
        <taxon>Extremus</taxon>
    </lineage>
</organism>
<feature type="compositionally biased region" description="Basic and acidic residues" evidence="1">
    <location>
        <begin position="48"/>
        <end position="61"/>
    </location>
</feature>
<evidence type="ECO:0000313" key="2">
    <source>
        <dbReference type="EMBL" id="KAK3052018.1"/>
    </source>
</evidence>
<dbReference type="EMBL" id="JAWDJX010000023">
    <property type="protein sequence ID" value="KAK3052018.1"/>
    <property type="molecule type" value="Genomic_DNA"/>
</dbReference>
<protein>
    <submittedName>
        <fullName evidence="2">Uncharacterized protein</fullName>
    </submittedName>
</protein>
<gene>
    <name evidence="2" type="ORF">LTR09_006972</name>
</gene>
<keyword evidence="3" id="KW-1185">Reference proteome</keyword>
<reference evidence="2" key="1">
    <citation type="submission" date="2023-04" db="EMBL/GenBank/DDBJ databases">
        <title>Black Yeasts Isolated from many extreme environments.</title>
        <authorList>
            <person name="Coleine C."/>
            <person name="Stajich J.E."/>
            <person name="Selbmann L."/>
        </authorList>
    </citation>
    <scope>NUCLEOTIDE SEQUENCE</scope>
    <source>
        <strain evidence="2">CCFEE 5312</strain>
    </source>
</reference>
<sequence length="161" mass="17903">MSGFGDRGGRLTLSISLPQSLRSGVFVVVDVQHRRHLDGLSGYYRGEQKLESSKAEQREPGVELSPTEEEVPGTYAGNLPQSFEDQHQPPPAPRRGRRRRASSQGGMQRRRKAMKAEGSTMQHRTGCRGSATEEAARWDHRSCFSLPQSLEVDWMGVPPGM</sequence>
<proteinExistence type="predicted"/>
<evidence type="ECO:0000256" key="1">
    <source>
        <dbReference type="SAM" id="MobiDB-lite"/>
    </source>
</evidence>
<feature type="region of interest" description="Disordered" evidence="1">
    <location>
        <begin position="48"/>
        <end position="133"/>
    </location>
</feature>
<dbReference type="AlphaFoldDB" id="A0AAJ0G898"/>
<name>A0AAJ0G898_9PEZI</name>
<evidence type="ECO:0000313" key="3">
    <source>
        <dbReference type="Proteomes" id="UP001271007"/>
    </source>
</evidence>
<dbReference type="Proteomes" id="UP001271007">
    <property type="component" value="Unassembled WGS sequence"/>
</dbReference>
<accession>A0AAJ0G898</accession>
<comment type="caution">
    <text evidence="2">The sequence shown here is derived from an EMBL/GenBank/DDBJ whole genome shotgun (WGS) entry which is preliminary data.</text>
</comment>